<protein>
    <recommendedName>
        <fullName evidence="3">NAD(P)-dependent oxidoreductase</fullName>
    </recommendedName>
</protein>
<evidence type="ECO:0000313" key="1">
    <source>
        <dbReference type="EMBL" id="TMQ73284.1"/>
    </source>
</evidence>
<dbReference type="Proteomes" id="UP000319771">
    <property type="component" value="Unassembled WGS sequence"/>
</dbReference>
<name>A0A538UBM2_UNCEI</name>
<gene>
    <name evidence="1" type="ORF">E6K81_05060</name>
</gene>
<reference evidence="1 2" key="1">
    <citation type="journal article" date="2019" name="Nat. Microbiol.">
        <title>Mediterranean grassland soil C-N compound turnover is dependent on rainfall and depth, and is mediated by genomically divergent microorganisms.</title>
        <authorList>
            <person name="Diamond S."/>
            <person name="Andeer P.F."/>
            <person name="Li Z."/>
            <person name="Crits-Christoph A."/>
            <person name="Burstein D."/>
            <person name="Anantharaman K."/>
            <person name="Lane K.R."/>
            <person name="Thomas B.C."/>
            <person name="Pan C."/>
            <person name="Northen T.R."/>
            <person name="Banfield J.F."/>
        </authorList>
    </citation>
    <scope>NUCLEOTIDE SEQUENCE [LARGE SCALE GENOMIC DNA]</scope>
    <source>
        <strain evidence="1">WS_11</strain>
    </source>
</reference>
<comment type="caution">
    <text evidence="1">The sequence shown here is derived from an EMBL/GenBank/DDBJ whole genome shotgun (WGS) entry which is preliminary data.</text>
</comment>
<evidence type="ECO:0008006" key="3">
    <source>
        <dbReference type="Google" id="ProtNLM"/>
    </source>
</evidence>
<dbReference type="AlphaFoldDB" id="A0A538UBM2"/>
<evidence type="ECO:0000313" key="2">
    <source>
        <dbReference type="Proteomes" id="UP000319771"/>
    </source>
</evidence>
<sequence>MPVAPAWLALDLLWSLRLSPLNPEQYRIAPLDYVLDTAAARSGLGFQPRHHDTDAMFEAYRGYAASRGD</sequence>
<organism evidence="1 2">
    <name type="scientific">Eiseniibacteriota bacterium</name>
    <dbReference type="NCBI Taxonomy" id="2212470"/>
    <lineage>
        <taxon>Bacteria</taxon>
        <taxon>Candidatus Eiseniibacteriota</taxon>
    </lineage>
</organism>
<accession>A0A538UBM2</accession>
<dbReference type="EMBL" id="VBPB01000075">
    <property type="protein sequence ID" value="TMQ73284.1"/>
    <property type="molecule type" value="Genomic_DNA"/>
</dbReference>
<proteinExistence type="predicted"/>